<name>A0AAV7QER1_PLEWA</name>
<dbReference type="Proteomes" id="UP001066276">
    <property type="component" value="Chromosome 6"/>
</dbReference>
<keyword evidence="2" id="KW-1185">Reference proteome</keyword>
<sequence length="114" mass="12366">MNRKLGSLSSKEMQKECHKAMEAVASLSRSDLCCHLGADEELEHSGLDLDSEGSRVLNESGPEVTPGTLDCIISPAPPWTYLEDSVRSSYGCQEPSWLQEWLQQAESAGGGLDP</sequence>
<evidence type="ECO:0000313" key="2">
    <source>
        <dbReference type="Proteomes" id="UP001066276"/>
    </source>
</evidence>
<comment type="caution">
    <text evidence="1">The sequence shown here is derived from an EMBL/GenBank/DDBJ whole genome shotgun (WGS) entry which is preliminary data.</text>
</comment>
<dbReference type="AlphaFoldDB" id="A0AAV7QER1"/>
<proteinExistence type="predicted"/>
<gene>
    <name evidence="1" type="ORF">NDU88_005424</name>
</gene>
<reference evidence="1" key="1">
    <citation type="journal article" date="2022" name="bioRxiv">
        <title>Sequencing and chromosome-scale assembly of the giantPleurodeles waltlgenome.</title>
        <authorList>
            <person name="Brown T."/>
            <person name="Elewa A."/>
            <person name="Iarovenko S."/>
            <person name="Subramanian E."/>
            <person name="Araus A.J."/>
            <person name="Petzold A."/>
            <person name="Susuki M."/>
            <person name="Suzuki K.-i.T."/>
            <person name="Hayashi T."/>
            <person name="Toyoda A."/>
            <person name="Oliveira C."/>
            <person name="Osipova E."/>
            <person name="Leigh N.D."/>
            <person name="Simon A."/>
            <person name="Yun M.H."/>
        </authorList>
    </citation>
    <scope>NUCLEOTIDE SEQUENCE</scope>
    <source>
        <strain evidence="1">20211129_DDA</strain>
        <tissue evidence="1">Liver</tissue>
    </source>
</reference>
<protein>
    <submittedName>
        <fullName evidence="1">Uncharacterized protein</fullName>
    </submittedName>
</protein>
<organism evidence="1 2">
    <name type="scientific">Pleurodeles waltl</name>
    <name type="common">Iberian ribbed newt</name>
    <dbReference type="NCBI Taxonomy" id="8319"/>
    <lineage>
        <taxon>Eukaryota</taxon>
        <taxon>Metazoa</taxon>
        <taxon>Chordata</taxon>
        <taxon>Craniata</taxon>
        <taxon>Vertebrata</taxon>
        <taxon>Euteleostomi</taxon>
        <taxon>Amphibia</taxon>
        <taxon>Batrachia</taxon>
        <taxon>Caudata</taxon>
        <taxon>Salamandroidea</taxon>
        <taxon>Salamandridae</taxon>
        <taxon>Pleurodelinae</taxon>
        <taxon>Pleurodeles</taxon>
    </lineage>
</organism>
<evidence type="ECO:0000313" key="1">
    <source>
        <dbReference type="EMBL" id="KAJ1139047.1"/>
    </source>
</evidence>
<dbReference type="EMBL" id="JANPWB010000010">
    <property type="protein sequence ID" value="KAJ1139047.1"/>
    <property type="molecule type" value="Genomic_DNA"/>
</dbReference>
<accession>A0AAV7QER1</accession>